<organism evidence="5 6">
    <name type="scientific">Microbacterium marinilacus</name>
    <dbReference type="NCBI Taxonomy" id="415209"/>
    <lineage>
        <taxon>Bacteria</taxon>
        <taxon>Bacillati</taxon>
        <taxon>Actinomycetota</taxon>
        <taxon>Actinomycetes</taxon>
        <taxon>Micrococcales</taxon>
        <taxon>Microbacteriaceae</taxon>
        <taxon>Microbacterium</taxon>
    </lineage>
</organism>
<dbReference type="InterPro" id="IPR009057">
    <property type="entry name" value="Homeodomain-like_sf"/>
</dbReference>
<dbReference type="PRINTS" id="PR00455">
    <property type="entry name" value="HTHTETR"/>
</dbReference>
<dbReference type="InterPro" id="IPR050109">
    <property type="entry name" value="HTH-type_TetR-like_transc_reg"/>
</dbReference>
<gene>
    <name evidence="5" type="ORF">GCM10022202_13760</name>
</gene>
<accession>A0ABP7BCL9</accession>
<dbReference type="RefSeq" id="WP_221854900.1">
    <property type="nucleotide sequence ID" value="NZ_BAAAYV010000005.1"/>
</dbReference>
<dbReference type="PROSITE" id="PS50977">
    <property type="entry name" value="HTH_TETR_2"/>
    <property type="match status" value="1"/>
</dbReference>
<evidence type="ECO:0000313" key="6">
    <source>
        <dbReference type="Proteomes" id="UP001410795"/>
    </source>
</evidence>
<evidence type="ECO:0000256" key="3">
    <source>
        <dbReference type="SAM" id="MobiDB-lite"/>
    </source>
</evidence>
<keyword evidence="6" id="KW-1185">Reference proteome</keyword>
<evidence type="ECO:0000259" key="4">
    <source>
        <dbReference type="PROSITE" id="PS50977"/>
    </source>
</evidence>
<name>A0ABP7BCL9_9MICO</name>
<sequence>MTDTSANAPASARERTRSRENTRARLLDAAAQVFAEVGLGEASVEAICERAGFTRGAFYSNFESKDEMFLELAKHVAQDRVAAVRARIDEINGGQGLHIDPEDTAAIVDILDAIGNDRLSGLLMQEITIHAMRDREFAAAYVAQEREMVGEVVQLIEEIRTTKCLSLRVPSHDAARMILAVWSDVSARAAIAGVSDEELSELRGAEVGRIVQLLLLDAS</sequence>
<evidence type="ECO:0000256" key="2">
    <source>
        <dbReference type="PROSITE-ProRule" id="PRU00335"/>
    </source>
</evidence>
<proteinExistence type="predicted"/>
<feature type="domain" description="HTH tetR-type" evidence="4">
    <location>
        <begin position="20"/>
        <end position="80"/>
    </location>
</feature>
<feature type="compositionally biased region" description="Basic and acidic residues" evidence="3">
    <location>
        <begin position="12"/>
        <end position="21"/>
    </location>
</feature>
<evidence type="ECO:0000256" key="1">
    <source>
        <dbReference type="ARBA" id="ARBA00023125"/>
    </source>
</evidence>
<dbReference type="InterPro" id="IPR001647">
    <property type="entry name" value="HTH_TetR"/>
</dbReference>
<dbReference type="Pfam" id="PF00440">
    <property type="entry name" value="TetR_N"/>
    <property type="match status" value="1"/>
</dbReference>
<dbReference type="SUPFAM" id="SSF46689">
    <property type="entry name" value="Homeodomain-like"/>
    <property type="match status" value="1"/>
</dbReference>
<comment type="caution">
    <text evidence="5">The sequence shown here is derived from an EMBL/GenBank/DDBJ whole genome shotgun (WGS) entry which is preliminary data.</text>
</comment>
<keyword evidence="1 2" id="KW-0238">DNA-binding</keyword>
<dbReference type="Gene3D" id="1.10.357.10">
    <property type="entry name" value="Tetracycline Repressor, domain 2"/>
    <property type="match status" value="1"/>
</dbReference>
<reference evidence="6" key="1">
    <citation type="journal article" date="2019" name="Int. J. Syst. Evol. Microbiol.">
        <title>The Global Catalogue of Microorganisms (GCM) 10K type strain sequencing project: providing services to taxonomists for standard genome sequencing and annotation.</title>
        <authorList>
            <consortium name="The Broad Institute Genomics Platform"/>
            <consortium name="The Broad Institute Genome Sequencing Center for Infectious Disease"/>
            <person name="Wu L."/>
            <person name="Ma J."/>
        </authorList>
    </citation>
    <scope>NUCLEOTIDE SEQUENCE [LARGE SCALE GENOMIC DNA]</scope>
    <source>
        <strain evidence="6">JCM 16546</strain>
    </source>
</reference>
<evidence type="ECO:0000313" key="5">
    <source>
        <dbReference type="EMBL" id="GAA3654882.1"/>
    </source>
</evidence>
<feature type="DNA-binding region" description="H-T-H motif" evidence="2">
    <location>
        <begin position="43"/>
        <end position="62"/>
    </location>
</feature>
<dbReference type="PANTHER" id="PTHR30055:SF241">
    <property type="entry name" value="TRANSCRIPTIONAL REGULATORY PROTEIN"/>
    <property type="match status" value="1"/>
</dbReference>
<dbReference type="EMBL" id="BAAAYV010000005">
    <property type="protein sequence ID" value="GAA3654882.1"/>
    <property type="molecule type" value="Genomic_DNA"/>
</dbReference>
<feature type="region of interest" description="Disordered" evidence="3">
    <location>
        <begin position="1"/>
        <end position="21"/>
    </location>
</feature>
<protein>
    <submittedName>
        <fullName evidence="5">TetR/AcrR family transcriptional regulator</fullName>
    </submittedName>
</protein>
<dbReference type="PANTHER" id="PTHR30055">
    <property type="entry name" value="HTH-TYPE TRANSCRIPTIONAL REGULATOR RUTR"/>
    <property type="match status" value="1"/>
</dbReference>
<dbReference type="Proteomes" id="UP001410795">
    <property type="component" value="Unassembled WGS sequence"/>
</dbReference>